<dbReference type="GO" id="GO:0015171">
    <property type="term" value="F:amino acid transmembrane transporter activity"/>
    <property type="evidence" value="ECO:0007669"/>
    <property type="project" value="TreeGrafter"/>
</dbReference>
<reference evidence="10 12" key="1">
    <citation type="submission" date="2020-01" db="EMBL/GenBank/DDBJ databases">
        <authorList>
            <consortium name="DOE Joint Genome Institute"/>
            <person name="Haridas S."/>
            <person name="Albert R."/>
            <person name="Binder M."/>
            <person name="Bloem J."/>
            <person name="Labutti K."/>
            <person name="Salamov A."/>
            <person name="Andreopoulos B."/>
            <person name="Baker S.E."/>
            <person name="Barry K."/>
            <person name="Bills G."/>
            <person name="Bluhm B.H."/>
            <person name="Cannon C."/>
            <person name="Castanera R."/>
            <person name="Culley D.E."/>
            <person name="Daum C."/>
            <person name="Ezra D."/>
            <person name="Gonzalez J.B."/>
            <person name="Henrissat B."/>
            <person name="Kuo A."/>
            <person name="Liang C."/>
            <person name="Lipzen A."/>
            <person name="Lutzoni F."/>
            <person name="Magnuson J."/>
            <person name="Mondo S."/>
            <person name="Nolan M."/>
            <person name="Ohm R."/>
            <person name="Pangilinan J."/>
            <person name="Park H.-J."/>
            <person name="Ramirez L."/>
            <person name="Alfaro M."/>
            <person name="Sun H."/>
            <person name="Tritt A."/>
            <person name="Yoshinaga Y."/>
            <person name="Zwiers L.-H."/>
            <person name="Turgeon B.G."/>
            <person name="Goodwin S.B."/>
            <person name="Spatafora J.W."/>
            <person name="Crous P.W."/>
            <person name="Grigoriev I.V."/>
        </authorList>
    </citation>
    <scope>NUCLEOTIDE SEQUENCE</scope>
    <source>
        <strain evidence="10 12">CBS 781.70</strain>
    </source>
</reference>
<gene>
    <name evidence="10 12" type="ORF">P152DRAFT_203910</name>
</gene>
<feature type="transmembrane region" description="Helical" evidence="8">
    <location>
        <begin position="497"/>
        <end position="515"/>
    </location>
</feature>
<evidence type="ECO:0000256" key="6">
    <source>
        <dbReference type="ARBA" id="ARBA00023136"/>
    </source>
</evidence>
<evidence type="ECO:0000256" key="5">
    <source>
        <dbReference type="ARBA" id="ARBA00022989"/>
    </source>
</evidence>
<feature type="transmembrane region" description="Helical" evidence="8">
    <location>
        <begin position="349"/>
        <end position="368"/>
    </location>
</feature>
<comment type="subcellular location">
    <subcellularLocation>
        <location evidence="1">Membrane</location>
        <topology evidence="1">Multi-pass membrane protein</topology>
    </subcellularLocation>
</comment>
<dbReference type="PIRSF" id="PIRSF006060">
    <property type="entry name" value="AA_transporter"/>
    <property type="match status" value="1"/>
</dbReference>
<dbReference type="RefSeq" id="XP_033537618.1">
    <property type="nucleotide sequence ID" value="XM_033674362.1"/>
</dbReference>
<feature type="transmembrane region" description="Helical" evidence="8">
    <location>
        <begin position="393"/>
        <end position="411"/>
    </location>
</feature>
<dbReference type="GO" id="GO:0016020">
    <property type="term" value="C:membrane"/>
    <property type="evidence" value="ECO:0007669"/>
    <property type="project" value="UniProtKB-SubCell"/>
</dbReference>
<feature type="transmembrane region" description="Helical" evidence="8">
    <location>
        <begin position="173"/>
        <end position="190"/>
    </location>
</feature>
<dbReference type="Gene3D" id="1.20.1740.10">
    <property type="entry name" value="Amino acid/polyamine transporter I"/>
    <property type="match status" value="1"/>
</dbReference>
<evidence type="ECO:0000313" key="12">
    <source>
        <dbReference type="RefSeq" id="XP_033537618.1"/>
    </source>
</evidence>
<evidence type="ECO:0000256" key="3">
    <source>
        <dbReference type="ARBA" id="ARBA00022692"/>
    </source>
</evidence>
<evidence type="ECO:0000259" key="9">
    <source>
        <dbReference type="Pfam" id="PF00324"/>
    </source>
</evidence>
<dbReference type="FunFam" id="1.20.1740.10:FF:000006">
    <property type="entry name" value="General amino acid permease"/>
    <property type="match status" value="1"/>
</dbReference>
<evidence type="ECO:0000256" key="4">
    <source>
        <dbReference type="ARBA" id="ARBA00022970"/>
    </source>
</evidence>
<dbReference type="PANTHER" id="PTHR43341">
    <property type="entry name" value="AMINO ACID PERMEASE"/>
    <property type="match status" value="1"/>
</dbReference>
<evidence type="ECO:0000256" key="1">
    <source>
        <dbReference type="ARBA" id="ARBA00004141"/>
    </source>
</evidence>
<dbReference type="AlphaFoldDB" id="A0A6G1GD21"/>
<keyword evidence="3 8" id="KW-0812">Transmembrane</keyword>
<feature type="transmembrane region" description="Helical" evidence="8">
    <location>
        <begin position="139"/>
        <end position="167"/>
    </location>
</feature>
<dbReference type="EMBL" id="ML975151">
    <property type="protein sequence ID" value="KAF1815987.1"/>
    <property type="molecule type" value="Genomic_DNA"/>
</dbReference>
<keyword evidence="2" id="KW-0813">Transport</keyword>
<reference evidence="12" key="3">
    <citation type="submission" date="2025-04" db="UniProtKB">
        <authorList>
            <consortium name="RefSeq"/>
        </authorList>
    </citation>
    <scope>IDENTIFICATION</scope>
    <source>
        <strain evidence="12">CBS 781.70</strain>
    </source>
</reference>
<dbReference type="OrthoDB" id="3900342at2759"/>
<feature type="transmembrane region" description="Helical" evidence="8">
    <location>
        <begin position="423"/>
        <end position="444"/>
    </location>
</feature>
<proteinExistence type="predicted"/>
<name>A0A6G1GD21_9PEZI</name>
<evidence type="ECO:0000256" key="2">
    <source>
        <dbReference type="ARBA" id="ARBA00022448"/>
    </source>
</evidence>
<keyword evidence="6 8" id="KW-0472">Membrane</keyword>
<accession>A0A6G1GD21</accession>
<feature type="domain" description="Amino acid permease/ SLC12A" evidence="9">
    <location>
        <begin position="63"/>
        <end position="523"/>
    </location>
</feature>
<feature type="transmembrane region" description="Helical" evidence="8">
    <location>
        <begin position="296"/>
        <end position="314"/>
    </location>
</feature>
<feature type="transmembrane region" description="Helical" evidence="8">
    <location>
        <begin position="254"/>
        <end position="276"/>
    </location>
</feature>
<feature type="transmembrane region" description="Helical" evidence="8">
    <location>
        <begin position="472"/>
        <end position="491"/>
    </location>
</feature>
<evidence type="ECO:0000256" key="7">
    <source>
        <dbReference type="SAM" id="MobiDB-lite"/>
    </source>
</evidence>
<dbReference type="Pfam" id="PF00324">
    <property type="entry name" value="AA_permease"/>
    <property type="match status" value="1"/>
</dbReference>
<evidence type="ECO:0000313" key="11">
    <source>
        <dbReference type="Proteomes" id="UP000504638"/>
    </source>
</evidence>
<dbReference type="InterPro" id="IPR004841">
    <property type="entry name" value="AA-permease/SLC12A_dom"/>
</dbReference>
<sequence length="567" mass="62021">MEKIEIDSGNGGSDKKGLPPYEGEGTDATLRQRKGSVADPEALAGEIFDPRFEQTKRGLKSRHAQMIALGGTIGTGMFVGTGQTLARGGPAFIFGCFIVVSFLIYCIVTAIAEVAAFLPTPGSSMNLFGYRYVSRSLGFAMGWLYFYSLGILVPYEITAAALVIQYWNSPVHIAVWITIFIVIIIGLNALPVQYYGETEFWFAGIKVIMIFGLLIMSVVLFFGGGPSHDRLGFRYWQKPGAAKEYLETGDTGRFLALLSTLVLSAFPFAFAPEMMVVTAGEMKSPRRNLPIAARRYIFRLVFFYILSVLAMSVICPSNDPAITSDGAGAGASPFVVGIRNAGIKSLDSVINAGILISAWSSGNGFLYLSSRSLYSLALSGNAPKIFKTCTKKGVPYMALIASSCFCALSYLNVGDNSAVVFNWFVNLTNTSAFISWMCCCIVLLRFRKACAVQGVPDSALPFHSKLQPVGSWIALGSFGFLTLINGFHVFWPQNWSASSFLTAYIGIPIFLAIYFGHRFIWAWNDTWAYNPAETDLTTGMDQVLAEEKPPKPARGPKYISWVQKLWT</sequence>
<keyword evidence="11" id="KW-1185">Reference proteome</keyword>
<feature type="region of interest" description="Disordered" evidence="7">
    <location>
        <begin position="1"/>
        <end position="36"/>
    </location>
</feature>
<dbReference type="GeneID" id="54414932"/>
<keyword evidence="5 8" id="KW-1133">Transmembrane helix</keyword>
<protein>
    <submittedName>
        <fullName evidence="10 12">AAT family amino acid transporter, variant</fullName>
    </submittedName>
</protein>
<organism evidence="10">
    <name type="scientific">Eremomyces bilateralis CBS 781.70</name>
    <dbReference type="NCBI Taxonomy" id="1392243"/>
    <lineage>
        <taxon>Eukaryota</taxon>
        <taxon>Fungi</taxon>
        <taxon>Dikarya</taxon>
        <taxon>Ascomycota</taxon>
        <taxon>Pezizomycotina</taxon>
        <taxon>Dothideomycetes</taxon>
        <taxon>Dothideomycetes incertae sedis</taxon>
        <taxon>Eremomycetales</taxon>
        <taxon>Eremomycetaceae</taxon>
        <taxon>Eremomyces</taxon>
    </lineage>
</organism>
<dbReference type="InterPro" id="IPR050524">
    <property type="entry name" value="APC_YAT"/>
</dbReference>
<feature type="transmembrane region" description="Helical" evidence="8">
    <location>
        <begin position="92"/>
        <end position="118"/>
    </location>
</feature>
<keyword evidence="4" id="KW-0029">Amino-acid transport</keyword>
<evidence type="ECO:0000313" key="10">
    <source>
        <dbReference type="EMBL" id="KAF1815987.1"/>
    </source>
</evidence>
<evidence type="ECO:0000256" key="8">
    <source>
        <dbReference type="SAM" id="Phobius"/>
    </source>
</evidence>
<reference evidence="12" key="2">
    <citation type="submission" date="2020-04" db="EMBL/GenBank/DDBJ databases">
        <authorList>
            <consortium name="NCBI Genome Project"/>
        </authorList>
    </citation>
    <scope>NUCLEOTIDE SEQUENCE</scope>
    <source>
        <strain evidence="12">CBS 781.70</strain>
    </source>
</reference>
<dbReference type="Proteomes" id="UP000504638">
    <property type="component" value="Unplaced"/>
</dbReference>
<feature type="transmembrane region" description="Helical" evidence="8">
    <location>
        <begin position="202"/>
        <end position="223"/>
    </location>
</feature>
<dbReference type="PANTHER" id="PTHR43341:SF38">
    <property type="entry name" value="PROLINE TRANSPORTER (EUROFUNG)"/>
    <property type="match status" value="1"/>
</dbReference>
<feature type="transmembrane region" description="Helical" evidence="8">
    <location>
        <begin position="66"/>
        <end position="86"/>
    </location>
</feature>